<dbReference type="InterPro" id="IPR050266">
    <property type="entry name" value="AB_hydrolase_sf"/>
</dbReference>
<evidence type="ECO:0000256" key="1">
    <source>
        <dbReference type="ARBA" id="ARBA00022801"/>
    </source>
</evidence>
<dbReference type="InterPro" id="IPR000073">
    <property type="entry name" value="AB_hydrolase_1"/>
</dbReference>
<accession>A0A1W7AEB3</accession>
<keyword evidence="1 3" id="KW-0378">Hydrolase</keyword>
<dbReference type="RefSeq" id="WP_086043454.1">
    <property type="nucleotide sequence ID" value="NZ_CBCRZA010000008.1"/>
</dbReference>
<dbReference type="SUPFAM" id="SSF53474">
    <property type="entry name" value="alpha/beta-Hydrolases"/>
    <property type="match status" value="1"/>
</dbReference>
<dbReference type="Gene3D" id="3.40.50.1820">
    <property type="entry name" value="alpha/beta hydrolase"/>
    <property type="match status" value="1"/>
</dbReference>
<dbReference type="PANTHER" id="PTHR43798:SF31">
    <property type="entry name" value="AB HYDROLASE SUPERFAMILY PROTEIN YCLE"/>
    <property type="match status" value="1"/>
</dbReference>
<dbReference type="AlphaFoldDB" id="A0A1W7AEB3"/>
<keyword evidence="4" id="KW-1185">Reference proteome</keyword>
<dbReference type="Pfam" id="PF00561">
    <property type="entry name" value="Abhydrolase_1"/>
    <property type="match status" value="1"/>
</dbReference>
<dbReference type="InterPro" id="IPR029058">
    <property type="entry name" value="AB_hydrolase_fold"/>
</dbReference>
<dbReference type="GO" id="GO:0016020">
    <property type="term" value="C:membrane"/>
    <property type="evidence" value="ECO:0007669"/>
    <property type="project" value="TreeGrafter"/>
</dbReference>
<dbReference type="GeneID" id="35296429"/>
<dbReference type="PANTHER" id="PTHR43798">
    <property type="entry name" value="MONOACYLGLYCEROL LIPASE"/>
    <property type="match status" value="1"/>
</dbReference>
<sequence>MELALTNNDVAIHYTIRGKGYPLVMIHGQFMNTSMFDAFNDAFKDFQLVKIDLRGHGLSDKLTSITMDSYIEDVLTVLDKLFIKNAHFMGFGLGGMVAGTIAAKYPEYVNRLVVMSIGQQSYYEAEQKFHTKYASILRTLSRAKRNEVLMDYMYHDVKAVKKYYKKMVETSNGLTDKEEDAVILSTIDYNVEDFKSITAPTLILNGKYDELIPQDEAESIHQYISDSKLVTFEKSGHAMLFEEKERFEKEVLDFLKQE</sequence>
<dbReference type="EMBL" id="CP021059">
    <property type="protein sequence ID" value="ARQ07937.1"/>
    <property type="molecule type" value="Genomic_DNA"/>
</dbReference>
<dbReference type="PRINTS" id="PR00111">
    <property type="entry name" value="ABHYDROLASE"/>
</dbReference>
<organism evidence="3 4">
    <name type="scientific">Macrococcoides canis</name>
    <dbReference type="NCBI Taxonomy" id="1855823"/>
    <lineage>
        <taxon>Bacteria</taxon>
        <taxon>Bacillati</taxon>
        <taxon>Bacillota</taxon>
        <taxon>Bacilli</taxon>
        <taxon>Bacillales</taxon>
        <taxon>Staphylococcaceae</taxon>
        <taxon>Macrococcoides</taxon>
    </lineage>
</organism>
<dbReference type="Proteomes" id="UP000194154">
    <property type="component" value="Chromosome"/>
</dbReference>
<evidence type="ECO:0000313" key="3">
    <source>
        <dbReference type="EMBL" id="ARQ07937.1"/>
    </source>
</evidence>
<feature type="domain" description="AB hydrolase-1" evidence="2">
    <location>
        <begin position="21"/>
        <end position="243"/>
    </location>
</feature>
<dbReference type="KEGG" id="mcak:MCCS_23580"/>
<gene>
    <name evidence="3" type="primary">xylF</name>
    <name evidence="3" type="ORF">MCCS_23580</name>
</gene>
<evidence type="ECO:0000259" key="2">
    <source>
        <dbReference type="Pfam" id="PF00561"/>
    </source>
</evidence>
<dbReference type="GO" id="GO:0018775">
    <property type="term" value="F:2-hydroxymuconate-semialdehyde hydrolase activity"/>
    <property type="evidence" value="ECO:0007669"/>
    <property type="project" value="UniProtKB-EC"/>
</dbReference>
<dbReference type="EC" id="3.7.1.9" evidence="3"/>
<name>A0A1W7AEB3_9STAP</name>
<protein>
    <submittedName>
        <fullName evidence="3">2-hydroxymuconate semialdehyde hydrolase</fullName>
        <ecNumber evidence="3">3.7.1.9</ecNumber>
    </submittedName>
</protein>
<reference evidence="3 4" key="1">
    <citation type="journal article" date="2017" name="Int. J. Syst. Evol. Microbiol.">
        <title>Macrococcus canis sp. nov., a skin bacterium associated with infections in dogs.</title>
        <authorList>
            <person name="Gobeli Brawand S."/>
            <person name="Cotting K."/>
            <person name="Gomez-Sanz E."/>
            <person name="Collaud A."/>
            <person name="Thomann A."/>
            <person name="Brodard I."/>
            <person name="Rodriguez-Campos S."/>
            <person name="Strauss C."/>
            <person name="Perreten V."/>
        </authorList>
    </citation>
    <scope>NUCLEOTIDE SEQUENCE [LARGE SCALE GENOMIC DNA]</scope>
    <source>
        <strain evidence="3 4">KM45013</strain>
    </source>
</reference>
<proteinExistence type="predicted"/>
<evidence type="ECO:0000313" key="4">
    <source>
        <dbReference type="Proteomes" id="UP000194154"/>
    </source>
</evidence>
<dbReference type="OrthoDB" id="9808398at2"/>
<dbReference type="STRING" id="1855823.MCCS_23580"/>